<keyword evidence="4 6" id="KW-0378">Hydrolase</keyword>
<gene>
    <name evidence="13" type="ORF">BVG16_28585</name>
</gene>
<feature type="binding site" evidence="9">
    <location>
        <position position="161"/>
    </location>
    <ligand>
        <name>Zn(2+)</name>
        <dbReference type="ChEBI" id="CHEBI:29105"/>
    </ligand>
</feature>
<dbReference type="Pfam" id="PF02449">
    <property type="entry name" value="Glyco_hydro_42"/>
    <property type="match status" value="1"/>
</dbReference>
<feature type="domain" description="Glycoside hydrolase family 42 N-terminal" evidence="10">
    <location>
        <begin position="15"/>
        <end position="385"/>
    </location>
</feature>
<dbReference type="InterPro" id="IPR013529">
    <property type="entry name" value="Glyco_hydro_42_N"/>
</dbReference>
<dbReference type="InterPro" id="IPR013780">
    <property type="entry name" value="Glyco_hydro_b"/>
</dbReference>
<dbReference type="Pfam" id="PF08532">
    <property type="entry name" value="Glyco_hydro_42M"/>
    <property type="match status" value="1"/>
</dbReference>
<dbReference type="InterPro" id="IPR003476">
    <property type="entry name" value="Glyco_hydro_42"/>
</dbReference>
<feature type="active site" description="Nucleophile" evidence="7">
    <location>
        <position position="306"/>
    </location>
</feature>
<dbReference type="Gene3D" id="3.40.50.880">
    <property type="match status" value="1"/>
</dbReference>
<feature type="domain" description="Beta-galactosidase C-terminal" evidence="12">
    <location>
        <begin position="614"/>
        <end position="672"/>
    </location>
</feature>
<dbReference type="InterPro" id="IPR013739">
    <property type="entry name" value="Beta_galactosidase_C"/>
</dbReference>
<dbReference type="OrthoDB" id="9800974at2"/>
<feature type="binding site" evidence="8">
    <location>
        <position position="150"/>
    </location>
    <ligand>
        <name>substrate</name>
    </ligand>
</feature>
<dbReference type="EMBL" id="MSZX01000017">
    <property type="protein sequence ID" value="OPA73431.1"/>
    <property type="molecule type" value="Genomic_DNA"/>
</dbReference>
<proteinExistence type="inferred from homology"/>
<evidence type="ECO:0000313" key="13">
    <source>
        <dbReference type="EMBL" id="OPA73431.1"/>
    </source>
</evidence>
<evidence type="ECO:0000256" key="3">
    <source>
        <dbReference type="ARBA" id="ARBA00012756"/>
    </source>
</evidence>
<dbReference type="SUPFAM" id="SSF52317">
    <property type="entry name" value="Class I glutamine amidotransferase-like"/>
    <property type="match status" value="1"/>
</dbReference>
<dbReference type="CDD" id="cd03143">
    <property type="entry name" value="A4_beta-galactosidase_middle_domain"/>
    <property type="match status" value="1"/>
</dbReference>
<dbReference type="PANTHER" id="PTHR36447:SF1">
    <property type="entry name" value="BETA-GALACTOSIDASE GANA"/>
    <property type="match status" value="1"/>
</dbReference>
<organism evidence="13 14">
    <name type="scientific">Paenibacillus selenitireducens</name>
    <dbReference type="NCBI Taxonomy" id="1324314"/>
    <lineage>
        <taxon>Bacteria</taxon>
        <taxon>Bacillati</taxon>
        <taxon>Bacillota</taxon>
        <taxon>Bacilli</taxon>
        <taxon>Bacillales</taxon>
        <taxon>Paenibacillaceae</taxon>
        <taxon>Paenibacillus</taxon>
    </lineage>
</organism>
<feature type="binding site" evidence="8">
    <location>
        <position position="112"/>
    </location>
    <ligand>
        <name>substrate</name>
    </ligand>
</feature>
<feature type="active site" description="Proton donor" evidence="7">
    <location>
        <position position="151"/>
    </location>
</feature>
<dbReference type="GO" id="GO:0004565">
    <property type="term" value="F:beta-galactosidase activity"/>
    <property type="evidence" value="ECO:0007669"/>
    <property type="project" value="UniProtKB-EC"/>
</dbReference>
<dbReference type="InterPro" id="IPR017853">
    <property type="entry name" value="GH"/>
</dbReference>
<evidence type="ECO:0000256" key="9">
    <source>
        <dbReference type="PIRSR" id="PIRSR001084-3"/>
    </source>
</evidence>
<dbReference type="GO" id="GO:0009341">
    <property type="term" value="C:beta-galactosidase complex"/>
    <property type="evidence" value="ECO:0007669"/>
    <property type="project" value="InterPro"/>
</dbReference>
<protein>
    <recommendedName>
        <fullName evidence="3 6">Beta-galactosidase</fullName>
        <shortName evidence="6">Beta-gal</shortName>
        <ecNumber evidence="3 6">3.2.1.23</ecNumber>
    </recommendedName>
</protein>
<feature type="binding site" evidence="9">
    <location>
        <position position="159"/>
    </location>
    <ligand>
        <name>Zn(2+)</name>
        <dbReference type="ChEBI" id="CHEBI:29105"/>
    </ligand>
</feature>
<comment type="catalytic activity">
    <reaction evidence="1 6">
        <text>Hydrolysis of terminal non-reducing beta-D-galactose residues in beta-D-galactosides.</text>
        <dbReference type="EC" id="3.2.1.23"/>
    </reaction>
</comment>
<feature type="binding site" evidence="8">
    <location>
        <position position="314"/>
    </location>
    <ligand>
        <name>substrate</name>
    </ligand>
</feature>
<keyword evidence="5 6" id="KW-0326">Glycosidase</keyword>
<feature type="binding site" evidence="9">
    <location>
        <position position="116"/>
    </location>
    <ligand>
        <name>Zn(2+)</name>
        <dbReference type="ChEBI" id="CHEBI:29105"/>
    </ligand>
</feature>
<dbReference type="Gene3D" id="2.60.40.1180">
    <property type="entry name" value="Golgi alpha-mannosidase II"/>
    <property type="match status" value="1"/>
</dbReference>
<name>A0A1T2X0U4_9BACL</name>
<feature type="domain" description="Beta-galactosidase trimerisation" evidence="11">
    <location>
        <begin position="395"/>
        <end position="605"/>
    </location>
</feature>
<evidence type="ECO:0000259" key="11">
    <source>
        <dbReference type="Pfam" id="PF08532"/>
    </source>
</evidence>
<comment type="similarity">
    <text evidence="2 6">Belongs to the glycosyl hydrolase 42 family.</text>
</comment>
<dbReference type="GO" id="GO:0046872">
    <property type="term" value="F:metal ion binding"/>
    <property type="evidence" value="ECO:0007669"/>
    <property type="project" value="UniProtKB-KW"/>
</dbReference>
<reference evidence="13 14" key="1">
    <citation type="submission" date="2017-01" db="EMBL/GenBank/DDBJ databases">
        <title>Genome analysis of Paenibacillus selenitrireducens ES3-24.</title>
        <authorList>
            <person name="Xu D."/>
            <person name="Yao R."/>
            <person name="Zheng S."/>
        </authorList>
    </citation>
    <scope>NUCLEOTIDE SEQUENCE [LARGE SCALE GENOMIC DNA]</scope>
    <source>
        <strain evidence="13 14">ES3-24</strain>
    </source>
</reference>
<dbReference type="PANTHER" id="PTHR36447">
    <property type="entry name" value="BETA-GALACTOSIDASE GANA"/>
    <property type="match status" value="1"/>
</dbReference>
<evidence type="ECO:0000256" key="2">
    <source>
        <dbReference type="ARBA" id="ARBA00005940"/>
    </source>
</evidence>
<feature type="binding site" evidence="9">
    <location>
        <position position="164"/>
    </location>
    <ligand>
        <name>Zn(2+)</name>
        <dbReference type="ChEBI" id="CHEBI:29105"/>
    </ligand>
</feature>
<dbReference type="Proteomes" id="UP000190188">
    <property type="component" value="Unassembled WGS sequence"/>
</dbReference>
<dbReference type="GO" id="GO:0006012">
    <property type="term" value="P:galactose metabolic process"/>
    <property type="evidence" value="ECO:0007669"/>
    <property type="project" value="InterPro"/>
</dbReference>
<keyword evidence="9" id="KW-0479">Metal-binding</keyword>
<dbReference type="EC" id="3.2.1.23" evidence="3 6"/>
<evidence type="ECO:0000313" key="14">
    <source>
        <dbReference type="Proteomes" id="UP000190188"/>
    </source>
</evidence>
<evidence type="ECO:0000256" key="4">
    <source>
        <dbReference type="ARBA" id="ARBA00022801"/>
    </source>
</evidence>
<evidence type="ECO:0000259" key="10">
    <source>
        <dbReference type="Pfam" id="PF02449"/>
    </source>
</evidence>
<comment type="caution">
    <text evidence="13">The sequence shown here is derived from an EMBL/GenBank/DDBJ whole genome shotgun (WGS) entry which is preliminary data.</text>
</comment>
<evidence type="ECO:0000256" key="6">
    <source>
        <dbReference type="PIRNR" id="PIRNR001084"/>
    </source>
</evidence>
<dbReference type="RefSeq" id="WP_078502613.1">
    <property type="nucleotide sequence ID" value="NZ_MSZX01000017.1"/>
</dbReference>
<sequence length="675" mass="77108">MTSLKFPNKLCYGGDYNPEQWPEEVWLDDMRLMRKAGVNFVSIGIFSWALLQPNADTYDFAWLDRLMDLLAENGIYADLATATASPPAWMAVNHPDILPVDENGAQFQHGSRQHYCPNSRTYREYSKKLVTLLAERYQNHPALTMWHVNNEYGCHINRCYCDQCADAFRVWLEARYQTIDELNARWGTNFWSQKYYRWEEIGLPSKTPTYANPGQLLDYQRFMSDSLLDCYLSEYHVLKEMTPEIPVLTNFMPHHKPLDHFKWAQHLDIVTWDSYPEPTKGIPVDQAFDHDLMRSLRHGQPFLLMEQVTSNVNWREHNPMKRPGVMRLWSYQAVAHGGDGVMFFQWRASQAGAEKYHGAMVTHTGDEHSRVYREVAQLGNELKKLDSVVGSRIQAKTAIIFDYDNWWALELPSKPNNDLKYIEQVMQYYSPLFHHNIAVDIVQPSQDLSAYDLVIAPALYMVKPGVAENLEQFVERGGTLVTTFFSGIVDENDRIHMGGYPAPLRKLLGICVEEFDAMLQDQHNAITAAEGSSTLQGTYRCSLWADVIRLEGAQALAHFGQDFFAGSPAVTVNTFGQGRAYYVGTQADEQFVTKLIQHILTETGIQAPIDAPKGVEVTCREQGSDRTLFLLNHHAEAVTVLLKDKMIYQDLLQDTSIQSQIELPANGVAVLRFQI</sequence>
<evidence type="ECO:0000259" key="12">
    <source>
        <dbReference type="Pfam" id="PF08533"/>
    </source>
</evidence>
<evidence type="ECO:0000256" key="5">
    <source>
        <dbReference type="ARBA" id="ARBA00023295"/>
    </source>
</evidence>
<dbReference type="AlphaFoldDB" id="A0A1T2X0U4"/>
<dbReference type="STRING" id="1324314.BVG16_28585"/>
<dbReference type="InterPro" id="IPR029062">
    <property type="entry name" value="Class_I_gatase-like"/>
</dbReference>
<keyword evidence="9" id="KW-0862">Zinc</keyword>
<dbReference type="InterPro" id="IPR013738">
    <property type="entry name" value="Beta_galactosidase_Trimer"/>
</dbReference>
<evidence type="ECO:0000256" key="7">
    <source>
        <dbReference type="PIRSR" id="PIRSR001084-1"/>
    </source>
</evidence>
<dbReference type="SUPFAM" id="SSF51445">
    <property type="entry name" value="(Trans)glycosidases"/>
    <property type="match status" value="1"/>
</dbReference>
<keyword evidence="14" id="KW-1185">Reference proteome</keyword>
<dbReference type="PIRSF" id="PIRSF001084">
    <property type="entry name" value="B-galactosidase"/>
    <property type="match status" value="1"/>
</dbReference>
<dbReference type="Pfam" id="PF08533">
    <property type="entry name" value="Glyco_hydro_42C"/>
    <property type="match status" value="1"/>
</dbReference>
<accession>A0A1T2X0U4</accession>
<dbReference type="Gene3D" id="3.20.20.80">
    <property type="entry name" value="Glycosidases"/>
    <property type="match status" value="1"/>
</dbReference>
<evidence type="ECO:0000256" key="1">
    <source>
        <dbReference type="ARBA" id="ARBA00001412"/>
    </source>
</evidence>
<evidence type="ECO:0000256" key="8">
    <source>
        <dbReference type="PIRSR" id="PIRSR001084-2"/>
    </source>
</evidence>